<dbReference type="KEGG" id="uma:UMAG_01652"/>
<dbReference type="InterPro" id="IPR035309">
    <property type="entry name" value="PSME4"/>
</dbReference>
<reference evidence="14 15" key="1">
    <citation type="journal article" date="2006" name="Nature">
        <title>Insights from the genome of the biotrophic fungal plant pathogen Ustilago maydis.</title>
        <authorList>
            <person name="Kamper J."/>
            <person name="Kahmann R."/>
            <person name="Bolker M."/>
            <person name="Ma L.J."/>
            <person name="Brefort T."/>
            <person name="Saville B.J."/>
            <person name="Banuett F."/>
            <person name="Kronstad J.W."/>
            <person name="Gold S.E."/>
            <person name="Muller O."/>
            <person name="Perlin M.H."/>
            <person name="Wosten H.A."/>
            <person name="de Vries R."/>
            <person name="Ruiz-Herrera J."/>
            <person name="Reynaga-Pena C.G."/>
            <person name="Snetselaar K."/>
            <person name="McCann M."/>
            <person name="Perez-Martin J."/>
            <person name="Feldbrugge M."/>
            <person name="Basse C.W."/>
            <person name="Steinberg G."/>
            <person name="Ibeas J.I."/>
            <person name="Holloman W."/>
            <person name="Guzman P."/>
            <person name="Farman M."/>
            <person name="Stajich J.E."/>
            <person name="Sentandreu R."/>
            <person name="Gonzalez-Prieto J.M."/>
            <person name="Kennell J.C."/>
            <person name="Molina L."/>
            <person name="Schirawski J."/>
            <person name="Mendoza-Mendoza A."/>
            <person name="Greilinger D."/>
            <person name="Munch K."/>
            <person name="Rossel N."/>
            <person name="Scherer M."/>
            <person name="Vranes M."/>
            <person name="Ladendorf O."/>
            <person name="Vincon V."/>
            <person name="Fuchs U."/>
            <person name="Sandrock B."/>
            <person name="Meng S."/>
            <person name="Ho E.C."/>
            <person name="Cahill M.J."/>
            <person name="Boyce K.J."/>
            <person name="Klose J."/>
            <person name="Klosterman S.J."/>
            <person name="Deelstra H.J."/>
            <person name="Ortiz-Castellanos L."/>
            <person name="Li W."/>
            <person name="Sanchez-Alonso P."/>
            <person name="Schreier P.H."/>
            <person name="Hauser-Hahn I."/>
            <person name="Vaupel M."/>
            <person name="Koopmann E."/>
            <person name="Friedrich G."/>
            <person name="Voss H."/>
            <person name="Schluter T."/>
            <person name="Margolis J."/>
            <person name="Platt D."/>
            <person name="Swimmer C."/>
            <person name="Gnirke A."/>
            <person name="Chen F."/>
            <person name="Vysotskaia V."/>
            <person name="Mannhaupt G."/>
            <person name="Guldener U."/>
            <person name="Munsterkotter M."/>
            <person name="Haase D."/>
            <person name="Oesterheld M."/>
            <person name="Mewes H.W."/>
            <person name="Mauceli E.W."/>
            <person name="DeCaprio D."/>
            <person name="Wade C.M."/>
            <person name="Butler J."/>
            <person name="Young S."/>
            <person name="Jaffe D.B."/>
            <person name="Calvo S."/>
            <person name="Nusbaum C."/>
            <person name="Galagan J."/>
            <person name="Birren B.W."/>
        </authorList>
    </citation>
    <scope>NUCLEOTIDE SEQUENCE [LARGE SCALE GENOMIC DNA]</scope>
    <source>
        <strain evidence="15">DSM 14603 / FGSC 9021 / UM521</strain>
    </source>
</reference>
<dbReference type="Pfam" id="PF11919">
    <property type="entry name" value="PSME4_C"/>
    <property type="match status" value="1"/>
</dbReference>
<dbReference type="InterPro" id="IPR021843">
    <property type="entry name" value="PSME4_C"/>
</dbReference>
<dbReference type="Pfam" id="PF16507">
    <property type="entry name" value="HEAT_PSME4_mid"/>
    <property type="match status" value="1"/>
</dbReference>
<feature type="domain" description="Proteasome activator complex subunit 4-like HEAT repeat-like" evidence="13">
    <location>
        <begin position="1368"/>
        <end position="1627"/>
    </location>
</feature>
<dbReference type="GO" id="GO:0005634">
    <property type="term" value="C:nucleus"/>
    <property type="evidence" value="ECO:0000318"/>
    <property type="project" value="GO_Central"/>
</dbReference>
<evidence type="ECO:0000259" key="11">
    <source>
        <dbReference type="Pfam" id="PF11919"/>
    </source>
</evidence>
<dbReference type="PROSITE" id="PS50077">
    <property type="entry name" value="HEAT_REPEAT"/>
    <property type="match status" value="1"/>
</dbReference>
<dbReference type="GO" id="GO:0006281">
    <property type="term" value="P:DNA repair"/>
    <property type="evidence" value="ECO:0007669"/>
    <property type="project" value="UniProtKB-KW"/>
</dbReference>
<feature type="region of interest" description="Disordered" evidence="10">
    <location>
        <begin position="298"/>
        <end position="339"/>
    </location>
</feature>
<evidence type="ECO:0000256" key="7">
    <source>
        <dbReference type="ARBA" id="ARBA00023204"/>
    </source>
</evidence>
<evidence type="ECO:0000256" key="8">
    <source>
        <dbReference type="ARBA" id="ARBA00023242"/>
    </source>
</evidence>
<gene>
    <name evidence="14" type="ORF">UMAG_01652</name>
</gene>
<keyword evidence="5" id="KW-0677">Repeat</keyword>
<feature type="domain" description="Proteasome activator Blm10 middle HEAT repeats region" evidence="12">
    <location>
        <begin position="469"/>
        <end position="1002"/>
    </location>
</feature>
<evidence type="ECO:0000256" key="5">
    <source>
        <dbReference type="ARBA" id="ARBA00022737"/>
    </source>
</evidence>
<feature type="region of interest" description="Disordered" evidence="10">
    <location>
        <begin position="1"/>
        <end position="20"/>
    </location>
</feature>
<keyword evidence="7" id="KW-0234">DNA repair</keyword>
<dbReference type="PANTHER" id="PTHR32170">
    <property type="entry name" value="PROTEASOME ACTIVATOR COMPLEX SUBUNIT 4"/>
    <property type="match status" value="1"/>
</dbReference>
<comment type="subcellular location">
    <subcellularLocation>
        <location evidence="2">Cytoplasm</location>
    </subcellularLocation>
    <subcellularLocation>
        <location evidence="1">Nucleus speckle</location>
    </subcellularLocation>
</comment>
<dbReference type="Gene3D" id="1.25.10.10">
    <property type="entry name" value="Leucine-rich Repeat Variant"/>
    <property type="match status" value="1"/>
</dbReference>
<dbReference type="InParanoid" id="A0A0D1CB29"/>
<dbReference type="OrthoDB" id="17907at2759"/>
<dbReference type="GO" id="GO:0070628">
    <property type="term" value="F:proteasome binding"/>
    <property type="evidence" value="ECO:0000318"/>
    <property type="project" value="GO_Central"/>
</dbReference>
<dbReference type="GO" id="GO:0010499">
    <property type="term" value="P:proteasomal ubiquitin-independent protein catabolic process"/>
    <property type="evidence" value="ECO:0000318"/>
    <property type="project" value="GO_Central"/>
</dbReference>
<feature type="domain" description="Proteasome activator complex subunit 4 C-terminal" evidence="11">
    <location>
        <begin position="1933"/>
        <end position="2011"/>
    </location>
</feature>
<dbReference type="RefSeq" id="XP_011387637.1">
    <property type="nucleotide sequence ID" value="XM_011389335.1"/>
</dbReference>
<keyword evidence="15" id="KW-1185">Reference proteome</keyword>
<evidence type="ECO:0000256" key="9">
    <source>
        <dbReference type="PROSITE-ProRule" id="PRU00103"/>
    </source>
</evidence>
<dbReference type="eggNOG" id="KOG1851">
    <property type="taxonomic scope" value="Eukaryota"/>
</dbReference>
<dbReference type="InterPro" id="IPR021133">
    <property type="entry name" value="HEAT_type_2"/>
</dbReference>
<evidence type="ECO:0000256" key="6">
    <source>
        <dbReference type="ARBA" id="ARBA00022763"/>
    </source>
</evidence>
<keyword evidence="8" id="KW-0539">Nucleus</keyword>
<evidence type="ECO:0000256" key="1">
    <source>
        <dbReference type="ARBA" id="ARBA00004324"/>
    </source>
</evidence>
<protein>
    <submittedName>
        <fullName evidence="14">Uncharacterized protein</fullName>
    </submittedName>
</protein>
<dbReference type="GO" id="GO:0016607">
    <property type="term" value="C:nuclear speck"/>
    <property type="evidence" value="ECO:0007669"/>
    <property type="project" value="UniProtKB-SubCell"/>
</dbReference>
<dbReference type="SUPFAM" id="SSF48371">
    <property type="entry name" value="ARM repeat"/>
    <property type="match status" value="2"/>
</dbReference>
<feature type="compositionally biased region" description="Low complexity" evidence="10">
    <location>
        <begin position="330"/>
        <end position="339"/>
    </location>
</feature>
<dbReference type="OMA" id="GCQHNEK"/>
<dbReference type="InterPro" id="IPR011989">
    <property type="entry name" value="ARM-like"/>
</dbReference>
<dbReference type="InterPro" id="IPR016024">
    <property type="entry name" value="ARM-type_fold"/>
</dbReference>
<keyword evidence="4" id="KW-0963">Cytoplasm</keyword>
<proteinExistence type="inferred from homology"/>
<dbReference type="Pfam" id="PF23096">
    <property type="entry name" value="HEAT_PSME4"/>
    <property type="match status" value="1"/>
</dbReference>
<evidence type="ECO:0000259" key="12">
    <source>
        <dbReference type="Pfam" id="PF16507"/>
    </source>
</evidence>
<dbReference type="PANTHER" id="PTHR32170:SF3">
    <property type="entry name" value="PROTEASOME ACTIVATOR COMPLEX SUBUNIT 4"/>
    <property type="match status" value="1"/>
</dbReference>
<comment type="similarity">
    <text evidence="3">Belongs to the BLM10 family.</text>
</comment>
<name>A0A0D1CB29_MYCMD</name>
<evidence type="ECO:0000256" key="4">
    <source>
        <dbReference type="ARBA" id="ARBA00022490"/>
    </source>
</evidence>
<feature type="region of interest" description="Disordered" evidence="10">
    <location>
        <begin position="426"/>
        <end position="456"/>
    </location>
</feature>
<evidence type="ECO:0000256" key="3">
    <source>
        <dbReference type="ARBA" id="ARBA00005739"/>
    </source>
</evidence>
<evidence type="ECO:0000313" key="15">
    <source>
        <dbReference type="Proteomes" id="UP000000561"/>
    </source>
</evidence>
<feature type="repeat" description="HEAT" evidence="9">
    <location>
        <begin position="1869"/>
        <end position="1907"/>
    </location>
</feature>
<evidence type="ECO:0000256" key="10">
    <source>
        <dbReference type="SAM" id="MobiDB-lite"/>
    </source>
</evidence>
<dbReference type="InterPro" id="IPR032430">
    <property type="entry name" value="Blm10_mid"/>
</dbReference>
<dbReference type="STRING" id="237631.A0A0D1CB29"/>
<dbReference type="GO" id="GO:0005829">
    <property type="term" value="C:cytosol"/>
    <property type="evidence" value="ECO:0000318"/>
    <property type="project" value="GO_Central"/>
</dbReference>
<dbReference type="VEuPathDB" id="FungiDB:UMAG_01652"/>
<accession>A0A0D1CB29</accession>
<feature type="compositionally biased region" description="Basic and acidic residues" evidence="10">
    <location>
        <begin position="310"/>
        <end position="320"/>
    </location>
</feature>
<evidence type="ECO:0000259" key="13">
    <source>
        <dbReference type="Pfam" id="PF23096"/>
    </source>
</evidence>
<dbReference type="GeneID" id="23562583"/>
<dbReference type="GO" id="GO:0016504">
    <property type="term" value="F:peptidase activator activity"/>
    <property type="evidence" value="ECO:0000318"/>
    <property type="project" value="GO_Central"/>
</dbReference>
<dbReference type="Proteomes" id="UP000000561">
    <property type="component" value="Chromosome 3"/>
</dbReference>
<evidence type="ECO:0000313" key="14">
    <source>
        <dbReference type="EMBL" id="KIS70477.1"/>
    </source>
</evidence>
<organism evidence="14 15">
    <name type="scientific">Mycosarcoma maydis</name>
    <name type="common">Corn smut fungus</name>
    <name type="synonym">Ustilago maydis</name>
    <dbReference type="NCBI Taxonomy" id="5270"/>
    <lineage>
        <taxon>Eukaryota</taxon>
        <taxon>Fungi</taxon>
        <taxon>Dikarya</taxon>
        <taxon>Basidiomycota</taxon>
        <taxon>Ustilaginomycotina</taxon>
        <taxon>Ustilaginomycetes</taxon>
        <taxon>Ustilaginales</taxon>
        <taxon>Ustilaginaceae</taxon>
        <taxon>Mycosarcoma</taxon>
    </lineage>
</organism>
<evidence type="ECO:0000256" key="2">
    <source>
        <dbReference type="ARBA" id="ARBA00004496"/>
    </source>
</evidence>
<keyword evidence="6" id="KW-0227">DNA damage</keyword>
<dbReference type="EMBL" id="CM003142">
    <property type="protein sequence ID" value="KIS70477.1"/>
    <property type="molecule type" value="Genomic_DNA"/>
</dbReference>
<sequence>MDDDDVLEVDSPMEPAIDIDEDEDEEVPILSLDGVPQPAKRLKPENRNLQLDYPNSLPYTCETLEEFDARLDHIIRRLIDCVRTKDYDIGLVQWNHRLQCLLSLKYPILRKTRARLARLYYELAVLPGLNTRCIELAANMCMTLIENKKKCDIKDLVLPWRPLYNILEKELFPKRRRTGLTNIADVLLDLAETAQRFFPPSEADDMLQTFLPKMDGSNLNSVIATQAFLVHFLPISHPQRWLPTMFRLWESFNSSLFDDQMLDLLARLAEMHVTDPLISSASSARKAGSLAEATVWPEVQPAEAASAPKADSDEPMHVEDSSQLSEANDSAATSGTASPSGQLGLFSQIGIFTEQQYSLIMTKCLKSAGLPVGSSKAANAALMAQSASVRSGPDAAASGATLKMKKPSDRLRSFAVIIAYSIAKDGPSVGESAPASDVPTPAEKCSPSPSGAKRPVATYPAGSKALDHLAKFVQATESYFHPSNWGMWQISLSNLVQQIMFEFLKRAKEEERPQCKTPQQYRLTSEMKTELVSILRTVCLLSMFSKDPLTIAASQASLKRMAILAPEMVFPAVLDRAFNSLEALETTHRTNAVITALSTLSPVFTSRQLYRAGGKHLVPLLQLCIPGIDLNDPMKTMSTCMFVLLATLSIRIDDLTRPEAYADDEEAFEAIPDQPELKVDAAETSATAEDDAILASPEQEDYQLRISTADFDAWISAFFQRVLSLFETLPEEGKGGRTGGKSEEQVINMIMAASDAVCRAMSPYLLQRSFDKIADYCATTVSATSARVIGSLVGCFARADSKMVLKRLVPQCIANIRTEIANGASSTRTTSTSLPAPSDAALHWNLSVLTGVLNGPGENLLAYKDDLIAILQLITTHCKSERGYSSGAKLVQKVISSLTTVYPREQRFVNQETWESEAFAKRSHLFWGKMYDEKSVKINWHQPSDAEIGMTLELLDRIVIPALDKVEALQMEALSRDKAWSNDFCRYLMVVRMGLVGMPTMIEEDEVGDGQPAMDLGDEVPEFVEIPPRFRSHFCLVDRQDARYQKVAAFKLRCGEVLHLAAQSTQNSGAEDQIDCVKMLVRSIRSYLTCYSFNSEDYKAHMRSLSFFRNVAKLYAKQKAFPRVLFIRRAAFYNTSRARLNSFHRKRRPLTDKLILHILEFCMSNYVGIRQTAQNTLDTIGGVYDGTWILCLPKLIEAVQPGVPDDRMKGALYVLGGKGASYLCITDARFSVDYITSLLHAQHHSKPSIQKLVRGIINDFIVRFAEPSTLTVKVDSFALNEAADILERALPADLQTPDAKLIEAVAAKRRLRLARIDDLHKNLTAEALDFAQKETTHWAFSIFAARLLRALVRKDRPLPKEPATYLAEQMISENPKMRHCAQAAVTKILYYIKLRTLAPTDEDLLLGQSKNPLKHSEKLPTPVSSEWTQQYIAAFAEPLTPDSKLRDKPSQGWLVWGQEEDVYNPPPADGVVFDWDPKSQPAMAAVRTILTQESWWQSFCRHLSQEKERDYPGSDSVTLLKSIFQIFGVELLPFIQTTTEQYILEKDRHRHRAAAELICGVYRGAKHWNMKDQAKLWSWLETLLPKIFEGCTPDSQPAWQSCIEYMLQARDPRRALPLIRYVVQAARDNIGKDNSTASPWEQAKAQNLLRGAMISMNLQFTPFGADEFINIYSQNFDNHFQEVRSVISEGLADLELLQVYPSFGSVELMLNACSTGHGSLLSRPELYSGRLETLSQQLVQWRSERKPTAEGTSQYDRAAMTALLWISTTMGDHRNSALAGEVIKYIPDIFGMLELHDNKELSALARAVLTKISTYPFTTEYAGRLIETLLEVTRSSVDSWRARLDSLAVLQVMYFQNLFYLDEKLVNSIVELLLELLSDKHLEVREMAATTLSGIVRCSQRRLIKTLKNRFTKTVSSTLVPKRGDANYDSQLLKLHSGILGASALLAAFPYEVPDWMPSLIVETVAQHTDDPVPISTTVRKCAADFKRTHQDTWSEDQHKFGDYLAEVNDFTLGQERLLRLICCVTFTRPHV</sequence>
<dbReference type="InterPro" id="IPR055455">
    <property type="entry name" value="HEAT_PSME4"/>
</dbReference>